<protein>
    <recommendedName>
        <fullName evidence="3">Beta-barrel assembly machine subunit BamC</fullName>
    </recommendedName>
</protein>
<evidence type="ECO:0000313" key="1">
    <source>
        <dbReference type="EMBL" id="MDN3920206.1"/>
    </source>
</evidence>
<evidence type="ECO:0008006" key="3">
    <source>
        <dbReference type="Google" id="ProtNLM"/>
    </source>
</evidence>
<proteinExistence type="predicted"/>
<organism evidence="1 2">
    <name type="scientific">Roseateles violae</name>
    <dbReference type="NCBI Taxonomy" id="3058042"/>
    <lineage>
        <taxon>Bacteria</taxon>
        <taxon>Pseudomonadati</taxon>
        <taxon>Pseudomonadota</taxon>
        <taxon>Betaproteobacteria</taxon>
        <taxon>Burkholderiales</taxon>
        <taxon>Sphaerotilaceae</taxon>
        <taxon>Roseateles</taxon>
    </lineage>
</organism>
<dbReference type="PROSITE" id="PS51257">
    <property type="entry name" value="PROKAR_LIPOPROTEIN"/>
    <property type="match status" value="1"/>
</dbReference>
<name>A0ABT8DVN0_9BURK</name>
<dbReference type="EMBL" id="JAUHHC010000002">
    <property type="protein sequence ID" value="MDN3920206.1"/>
    <property type="molecule type" value="Genomic_DNA"/>
</dbReference>
<dbReference type="Proteomes" id="UP001228044">
    <property type="component" value="Unassembled WGS sequence"/>
</dbReference>
<reference evidence="1 2" key="1">
    <citation type="submission" date="2023-06" db="EMBL/GenBank/DDBJ databases">
        <title>Pelomonas sp. PFR6 16S ribosomal RNA gene Genome sequencing and assembly.</title>
        <authorList>
            <person name="Woo H."/>
        </authorList>
    </citation>
    <scope>NUCLEOTIDE SEQUENCE [LARGE SCALE GENOMIC DNA]</scope>
    <source>
        <strain evidence="1 2">PFR6</strain>
    </source>
</reference>
<keyword evidence="2" id="KW-1185">Reference proteome</keyword>
<sequence length="363" mass="39434">MALHKNRLGFGRGSVALLLLGVLLGGCAAVGPTTIARDRVDYLQSISESWKRQVLLNLVKLRYSEAPVFLDVASIISSYELYGEMSAQAQAAPQNRAGDSFLGIGAGGRFTDRPTITYSPLQGDKFARSLMTPLPVSGILLLIQGGYPVDVVLQVSVNTINGLPNATGGLFERAGAPQFFELSRLLREAQRDGDLGFETRALAGRQNLTMSFRAPDAVSRKRIERIATLLGSRPDAREFSVSYGSFPESDRDIALQTRSMLQMLSNLAATVEVPAQDVAEGRAYAIHREGDRGSEAPRRLTVRNGPEAPADAYVAVRYRDRYFWIDDRDSGSKAMLSFVMLMFSLTESGASAPAAPLITVPTR</sequence>
<evidence type="ECO:0000313" key="2">
    <source>
        <dbReference type="Proteomes" id="UP001228044"/>
    </source>
</evidence>
<comment type="caution">
    <text evidence="1">The sequence shown here is derived from an EMBL/GenBank/DDBJ whole genome shotgun (WGS) entry which is preliminary data.</text>
</comment>
<gene>
    <name evidence="1" type="ORF">QWJ38_07930</name>
</gene>
<dbReference type="RefSeq" id="WP_290358514.1">
    <property type="nucleotide sequence ID" value="NZ_JAUHHC010000002.1"/>
</dbReference>
<accession>A0ABT8DVN0</accession>